<dbReference type="EMBL" id="SPOI01000004">
    <property type="protein sequence ID" value="TIB42869.1"/>
    <property type="molecule type" value="Genomic_DNA"/>
</dbReference>
<dbReference type="InterPro" id="IPR007005">
    <property type="entry name" value="XAP5"/>
</dbReference>
<dbReference type="OMA" id="DFIWVFL"/>
<dbReference type="Proteomes" id="UP000306954">
    <property type="component" value="Unassembled WGS sequence"/>
</dbReference>
<dbReference type="GO" id="GO:0006325">
    <property type="term" value="P:chromatin organization"/>
    <property type="evidence" value="ECO:0007669"/>
    <property type="project" value="TreeGrafter"/>
</dbReference>
<dbReference type="AlphaFoldDB" id="A0A4T0I8B3"/>
<dbReference type="Proteomes" id="UP000310689">
    <property type="component" value="Unassembled WGS sequence"/>
</dbReference>
<comment type="caution">
    <text evidence="4">The sequence shown here is derived from an EMBL/GenBank/DDBJ whole genome shotgun (WGS) entry which is preliminary data.</text>
</comment>
<evidence type="ECO:0000259" key="2">
    <source>
        <dbReference type="Pfam" id="PF04921"/>
    </source>
</evidence>
<evidence type="ECO:0000313" key="6">
    <source>
        <dbReference type="Proteomes" id="UP000310689"/>
    </source>
</evidence>
<proteinExistence type="predicted"/>
<dbReference type="PANTHER" id="PTHR12722:SF0">
    <property type="entry name" value="PROTEIN FAM50A"/>
    <property type="match status" value="1"/>
</dbReference>
<reference evidence="5 6" key="1">
    <citation type="submission" date="2019-03" db="EMBL/GenBank/DDBJ databases">
        <title>Sequencing 23 genomes of Wallemia ichthyophaga.</title>
        <authorList>
            <person name="Gostincar C."/>
        </authorList>
    </citation>
    <scope>NUCLEOTIDE SEQUENCE [LARGE SCALE GENOMIC DNA]</scope>
    <source>
        <strain evidence="4 6">EXF-6200</strain>
        <strain evidence="3 5">EXF-8621</strain>
    </source>
</reference>
<name>A0A4T0I8B3_WALIC</name>
<feature type="region of interest" description="Disordered" evidence="1">
    <location>
        <begin position="1"/>
        <end position="21"/>
    </location>
</feature>
<feature type="domain" description="FAM50A/XAP5 C-terminal" evidence="2">
    <location>
        <begin position="141"/>
        <end position="224"/>
    </location>
</feature>
<protein>
    <recommendedName>
        <fullName evidence="2">FAM50A/XAP5 C-terminal domain-containing protein</fullName>
    </recommendedName>
</protein>
<dbReference type="Pfam" id="PF04921">
    <property type="entry name" value="XAP5"/>
    <property type="match status" value="2"/>
</dbReference>
<organism evidence="4 6">
    <name type="scientific">Wallemia ichthyophaga</name>
    <dbReference type="NCBI Taxonomy" id="245174"/>
    <lineage>
        <taxon>Eukaryota</taxon>
        <taxon>Fungi</taxon>
        <taxon>Dikarya</taxon>
        <taxon>Basidiomycota</taxon>
        <taxon>Wallemiomycotina</taxon>
        <taxon>Wallemiomycetes</taxon>
        <taxon>Wallemiales</taxon>
        <taxon>Wallemiaceae</taxon>
        <taxon>Wallemia</taxon>
    </lineage>
</organism>
<dbReference type="InterPro" id="IPR048337">
    <property type="entry name" value="FAM50A/XAP5_C"/>
</dbReference>
<evidence type="ECO:0000313" key="5">
    <source>
        <dbReference type="Proteomes" id="UP000306954"/>
    </source>
</evidence>
<feature type="domain" description="FAM50A/XAP5 C-terminal" evidence="2">
    <location>
        <begin position="226"/>
        <end position="254"/>
    </location>
</feature>
<feature type="region of interest" description="Disordered" evidence="1">
    <location>
        <begin position="41"/>
        <end position="89"/>
    </location>
</feature>
<gene>
    <name evidence="4" type="ORF">E3P86_00208</name>
    <name evidence="3" type="ORF">E3P90_01555</name>
</gene>
<evidence type="ECO:0000313" key="4">
    <source>
        <dbReference type="EMBL" id="TIB42869.1"/>
    </source>
</evidence>
<accession>A0A4T0I8B3</accession>
<dbReference type="PANTHER" id="PTHR12722">
    <property type="entry name" value="XAP-5 PROTEIN-RELATED"/>
    <property type="match status" value="1"/>
</dbReference>
<dbReference type="EMBL" id="SPOF01000013">
    <property type="protein sequence ID" value="TIB13795.1"/>
    <property type="molecule type" value="Genomic_DNA"/>
</dbReference>
<evidence type="ECO:0000313" key="3">
    <source>
        <dbReference type="EMBL" id="TIB13795.1"/>
    </source>
</evidence>
<evidence type="ECO:0000256" key="1">
    <source>
        <dbReference type="SAM" id="MobiDB-lite"/>
    </source>
</evidence>
<sequence length="257" mass="29673">MSKEFSTKRAENKESVEESLKKNTIGLVHLDDFKLKRKQIEEQAARDAAGTSSHAARPKKKSKTKKSSSKLSFADGDVEDGDDIHHGDDIRHGNLNIKKLSKNPQVDTSFLPDRDRDISETSQREILRIEFLEKQEQIKSEELTIHFAFFDGTSHPSSLTCNKGDTFTRFLDKSRQNFTQLRSNHVDNLMLIKNDLILPPHYSFYDFQVNQTRSKQGELFNFTDADSPAKVVQRTWYHNNKHIFPASKWEQFEKPSS</sequence>
<feature type="compositionally biased region" description="Basic residues" evidence="1">
    <location>
        <begin position="56"/>
        <end position="68"/>
    </location>
</feature>
<dbReference type="GO" id="GO:0005634">
    <property type="term" value="C:nucleus"/>
    <property type="evidence" value="ECO:0007669"/>
    <property type="project" value="InterPro"/>
</dbReference>